<evidence type="ECO:0000256" key="3">
    <source>
        <dbReference type="ARBA" id="ARBA00023163"/>
    </source>
</evidence>
<feature type="domain" description="HTH tetR-type" evidence="5">
    <location>
        <begin position="5"/>
        <end position="65"/>
    </location>
</feature>
<dbReference type="SUPFAM" id="SSF48498">
    <property type="entry name" value="Tetracyclin repressor-like, C-terminal domain"/>
    <property type="match status" value="1"/>
</dbReference>
<feature type="DNA-binding region" description="H-T-H motif" evidence="4">
    <location>
        <begin position="28"/>
        <end position="47"/>
    </location>
</feature>
<organism evidence="6 7">
    <name type="scientific">Agromyces tardus</name>
    <dbReference type="NCBI Taxonomy" id="2583849"/>
    <lineage>
        <taxon>Bacteria</taxon>
        <taxon>Bacillati</taxon>
        <taxon>Actinomycetota</taxon>
        <taxon>Actinomycetes</taxon>
        <taxon>Micrococcales</taxon>
        <taxon>Microbacteriaceae</taxon>
        <taxon>Agromyces</taxon>
    </lineage>
</organism>
<dbReference type="PANTHER" id="PTHR47506">
    <property type="entry name" value="TRANSCRIPTIONAL REGULATORY PROTEIN"/>
    <property type="match status" value="1"/>
</dbReference>
<dbReference type="AlphaFoldDB" id="A0A3M8AKP2"/>
<keyword evidence="7" id="KW-1185">Reference proteome</keyword>
<dbReference type="InterPro" id="IPR036271">
    <property type="entry name" value="Tet_transcr_reg_TetR-rel_C_sf"/>
</dbReference>
<keyword evidence="1" id="KW-0805">Transcription regulation</keyword>
<sequence length="200" mass="21376">MIDEHEVRDRIVAAADALYYARGIHEVGMDAVRAASGISLKRIYSVFPSKADLVVAVLGERRHVWDRDLGRSLASADGARGRLLAIFDFLRTWFETDDFRGCFFINTYGESGATSEAVHAVVRQQKADFQALVERLALEAGGTEMLGRQLSLLAEGAQTSAAIAGDPSWADDGRAAAEALIDLAIGTVAAPASGSARTHA</sequence>
<name>A0A3M8AKP2_9MICO</name>
<dbReference type="Proteomes" id="UP000275048">
    <property type="component" value="Unassembled WGS sequence"/>
</dbReference>
<reference evidence="6 7" key="1">
    <citation type="submission" date="2018-10" db="EMBL/GenBank/DDBJ databases">
        <title>Isolation, diversity and antibacterial activity of antinobacteria from the wheat rhizosphere soil.</title>
        <authorList>
            <person name="Sun T."/>
        </authorList>
    </citation>
    <scope>NUCLEOTIDE SEQUENCE [LARGE SCALE GENOMIC DNA]</scope>
    <source>
        <strain evidence="6 7">SJ-23</strain>
    </source>
</reference>
<dbReference type="GO" id="GO:0003677">
    <property type="term" value="F:DNA binding"/>
    <property type="evidence" value="ECO:0007669"/>
    <property type="project" value="UniProtKB-UniRule"/>
</dbReference>
<dbReference type="PANTHER" id="PTHR47506:SF3">
    <property type="entry name" value="HTH-TYPE TRANSCRIPTIONAL REGULATOR LMRA"/>
    <property type="match status" value="1"/>
</dbReference>
<evidence type="ECO:0000256" key="2">
    <source>
        <dbReference type="ARBA" id="ARBA00023125"/>
    </source>
</evidence>
<keyword evidence="2 4" id="KW-0238">DNA-binding</keyword>
<dbReference type="InterPro" id="IPR009057">
    <property type="entry name" value="Homeodomain-like_sf"/>
</dbReference>
<proteinExistence type="predicted"/>
<evidence type="ECO:0000256" key="4">
    <source>
        <dbReference type="PROSITE-ProRule" id="PRU00335"/>
    </source>
</evidence>
<evidence type="ECO:0000313" key="7">
    <source>
        <dbReference type="Proteomes" id="UP000275048"/>
    </source>
</evidence>
<dbReference type="Pfam" id="PF00440">
    <property type="entry name" value="TetR_N"/>
    <property type="match status" value="1"/>
</dbReference>
<dbReference type="EMBL" id="RHHB01000002">
    <property type="protein sequence ID" value="RNB51768.1"/>
    <property type="molecule type" value="Genomic_DNA"/>
</dbReference>
<dbReference type="Gene3D" id="1.10.357.10">
    <property type="entry name" value="Tetracycline Repressor, domain 2"/>
    <property type="match status" value="1"/>
</dbReference>
<dbReference type="PROSITE" id="PS50977">
    <property type="entry name" value="HTH_TETR_2"/>
    <property type="match status" value="1"/>
</dbReference>
<dbReference type="SUPFAM" id="SSF46689">
    <property type="entry name" value="Homeodomain-like"/>
    <property type="match status" value="1"/>
</dbReference>
<evidence type="ECO:0000256" key="1">
    <source>
        <dbReference type="ARBA" id="ARBA00023015"/>
    </source>
</evidence>
<dbReference type="Pfam" id="PF16925">
    <property type="entry name" value="TetR_C_13"/>
    <property type="match status" value="1"/>
</dbReference>
<evidence type="ECO:0000259" key="5">
    <source>
        <dbReference type="PROSITE" id="PS50977"/>
    </source>
</evidence>
<keyword evidence="3" id="KW-0804">Transcription</keyword>
<accession>A0A3M8AKP2</accession>
<evidence type="ECO:0000313" key="6">
    <source>
        <dbReference type="EMBL" id="RNB51768.1"/>
    </source>
</evidence>
<dbReference type="OrthoDB" id="4214267at2"/>
<dbReference type="InterPro" id="IPR011075">
    <property type="entry name" value="TetR_C"/>
</dbReference>
<protein>
    <submittedName>
        <fullName evidence="6">TetR/AcrR family transcriptional regulator</fullName>
    </submittedName>
</protein>
<dbReference type="RefSeq" id="WP_122935401.1">
    <property type="nucleotide sequence ID" value="NZ_JBHSNT010000044.1"/>
</dbReference>
<comment type="caution">
    <text evidence="6">The sequence shown here is derived from an EMBL/GenBank/DDBJ whole genome shotgun (WGS) entry which is preliminary data.</text>
</comment>
<dbReference type="InterPro" id="IPR001647">
    <property type="entry name" value="HTH_TetR"/>
</dbReference>
<gene>
    <name evidence="6" type="ORF">EDM22_02075</name>
</gene>